<dbReference type="InterPro" id="IPR011051">
    <property type="entry name" value="RmlC_Cupin_sf"/>
</dbReference>
<comment type="caution">
    <text evidence="1">The sequence shown here is derived from an EMBL/GenBank/DDBJ whole genome shotgun (WGS) entry which is preliminary data.</text>
</comment>
<evidence type="ECO:0000313" key="1">
    <source>
        <dbReference type="EMBL" id="TDS87771.1"/>
    </source>
</evidence>
<dbReference type="Pfam" id="PF05962">
    <property type="entry name" value="HutD"/>
    <property type="match status" value="1"/>
</dbReference>
<dbReference type="Gene3D" id="2.60.120.10">
    <property type="entry name" value="Jelly Rolls"/>
    <property type="match status" value="1"/>
</dbReference>
<accession>A0A4V3ED33</accession>
<dbReference type="EMBL" id="SOAN01000001">
    <property type="protein sequence ID" value="TDS87771.1"/>
    <property type="molecule type" value="Genomic_DNA"/>
</dbReference>
<proteinExistence type="predicted"/>
<dbReference type="Proteomes" id="UP000294506">
    <property type="component" value="Unassembled WGS sequence"/>
</dbReference>
<dbReference type="RefSeq" id="WP_166645851.1">
    <property type="nucleotide sequence ID" value="NZ_SOAN01000001.1"/>
</dbReference>
<dbReference type="SUPFAM" id="SSF51182">
    <property type="entry name" value="RmlC-like cupins"/>
    <property type="match status" value="1"/>
</dbReference>
<name>A0A4V3ED33_9MICC</name>
<dbReference type="PANTHER" id="PTHR37943">
    <property type="entry name" value="PROTEIN VES"/>
    <property type="match status" value="1"/>
</dbReference>
<dbReference type="AlphaFoldDB" id="A0A4V3ED33"/>
<sequence>MSHYEIHGVASLPATPWRNDQGLTRQIAVGHAEDGDTLCWRLSQADLQGDADFSAFPGVERVFTLMSTGPITLSVEGETTWVTRGVSRRFPGEAEVSATLSEGRPEKALNLMVARGQARGEVQILSAAGSLTLPRHHLVAVLVLEGSLVLQDGRTVREMEAILPTTRARSGVQARDGLAHHLGSVHAAGAGSVTVAAVQVLPRTARAIGSGPPAR</sequence>
<organism evidence="1 2">
    <name type="scientific">Nesterenkonia aurantiaca</name>
    <dbReference type="NCBI Taxonomy" id="1436010"/>
    <lineage>
        <taxon>Bacteria</taxon>
        <taxon>Bacillati</taxon>
        <taxon>Actinomycetota</taxon>
        <taxon>Actinomycetes</taxon>
        <taxon>Micrococcales</taxon>
        <taxon>Micrococcaceae</taxon>
        <taxon>Nesterenkonia</taxon>
    </lineage>
</organism>
<protein>
    <submittedName>
        <fullName evidence="1">Environmental stress-induced protein Ves</fullName>
    </submittedName>
</protein>
<evidence type="ECO:0000313" key="2">
    <source>
        <dbReference type="Proteomes" id="UP000294506"/>
    </source>
</evidence>
<gene>
    <name evidence="1" type="ORF">EV640_101567</name>
</gene>
<reference evidence="1 2" key="1">
    <citation type="submission" date="2019-03" db="EMBL/GenBank/DDBJ databases">
        <title>Genomic Encyclopedia of Type Strains, Phase III (KMG-III): the genomes of soil and plant-associated and newly described type strains.</title>
        <authorList>
            <person name="Whitman W."/>
        </authorList>
    </citation>
    <scope>NUCLEOTIDE SEQUENCE [LARGE SCALE GENOMIC DNA]</scope>
    <source>
        <strain evidence="1 2">DSM 27373</strain>
    </source>
</reference>
<dbReference type="PANTHER" id="PTHR37943:SF1">
    <property type="entry name" value="PROTEIN VES"/>
    <property type="match status" value="1"/>
</dbReference>
<dbReference type="InterPro" id="IPR014710">
    <property type="entry name" value="RmlC-like_jellyroll"/>
</dbReference>
<keyword evidence="2" id="KW-1185">Reference proteome</keyword>
<dbReference type="InterPro" id="IPR010282">
    <property type="entry name" value="Uncharacterised_HutD/Ves"/>
</dbReference>